<dbReference type="AlphaFoldDB" id="A0A7I4YPH7"/>
<protein>
    <submittedName>
        <fullName evidence="2">Ovule protein</fullName>
    </submittedName>
</protein>
<reference evidence="2" key="1">
    <citation type="submission" date="2020-12" db="UniProtKB">
        <authorList>
            <consortium name="WormBaseParasite"/>
        </authorList>
    </citation>
    <scope>IDENTIFICATION</scope>
    <source>
        <strain evidence="2">MHco3</strain>
    </source>
</reference>
<accession>A0A7I4YPH7</accession>
<sequence length="39" mass="4145">PSSAPGKFSELFPSCVVHLNPISILGNVISLPISPLRTR</sequence>
<dbReference type="Proteomes" id="UP000025227">
    <property type="component" value="Unplaced"/>
</dbReference>
<evidence type="ECO:0000313" key="2">
    <source>
        <dbReference type="WBParaSite" id="HCON_00129830-00001"/>
    </source>
</evidence>
<proteinExistence type="predicted"/>
<organism evidence="1 2">
    <name type="scientific">Haemonchus contortus</name>
    <name type="common">Barber pole worm</name>
    <dbReference type="NCBI Taxonomy" id="6289"/>
    <lineage>
        <taxon>Eukaryota</taxon>
        <taxon>Metazoa</taxon>
        <taxon>Ecdysozoa</taxon>
        <taxon>Nematoda</taxon>
        <taxon>Chromadorea</taxon>
        <taxon>Rhabditida</taxon>
        <taxon>Rhabditina</taxon>
        <taxon>Rhabditomorpha</taxon>
        <taxon>Strongyloidea</taxon>
        <taxon>Trichostrongylidae</taxon>
        <taxon>Haemonchus</taxon>
    </lineage>
</organism>
<name>A0A7I4YPH7_HAECO</name>
<evidence type="ECO:0000313" key="1">
    <source>
        <dbReference type="Proteomes" id="UP000025227"/>
    </source>
</evidence>
<keyword evidence="1" id="KW-1185">Reference proteome</keyword>
<dbReference type="WBParaSite" id="HCON_00129830-00001">
    <property type="protein sequence ID" value="HCON_00129830-00001"/>
    <property type="gene ID" value="HCON_00129830"/>
</dbReference>